<reference evidence="1 2" key="1">
    <citation type="submission" date="2017-04" db="EMBL/GenBank/DDBJ databases">
        <title>Genome Sequence of the Model Brown-Rot Fungus Postia placenta SB12.</title>
        <authorList>
            <consortium name="DOE Joint Genome Institute"/>
            <person name="Gaskell J."/>
            <person name="Kersten P."/>
            <person name="Larrondo L.F."/>
            <person name="Canessa P."/>
            <person name="Martinez D."/>
            <person name="Hibbett D."/>
            <person name="Schmoll M."/>
            <person name="Kubicek C.P."/>
            <person name="Martinez A.T."/>
            <person name="Yadav J."/>
            <person name="Master E."/>
            <person name="Magnuson J.K."/>
            <person name="James T."/>
            <person name="Yaver D."/>
            <person name="Berka R."/>
            <person name="Labutti K."/>
            <person name="Lipzen A."/>
            <person name="Aerts A."/>
            <person name="Barry K."/>
            <person name="Henrissat B."/>
            <person name="Blanchette R."/>
            <person name="Grigoriev I."/>
            <person name="Cullen D."/>
        </authorList>
    </citation>
    <scope>NUCLEOTIDE SEQUENCE [LARGE SCALE GENOMIC DNA]</scope>
    <source>
        <strain evidence="1 2">MAD-698-R-SB12</strain>
    </source>
</reference>
<accession>A0A1X6NCS5</accession>
<gene>
    <name evidence="1" type="ORF">POSPLADRAFT_1031452</name>
</gene>
<evidence type="ECO:0000313" key="2">
    <source>
        <dbReference type="Proteomes" id="UP000194127"/>
    </source>
</evidence>
<sequence length="222" mass="23514">MSQHNLTQHVTPDWTQQLTFDPHMRIQIEVFHTTVDGREVRSNRSPEASLGDCGGGGRAAIRSDAIIGIIACLFRGRVSRGAVEAKPGCPQDRADWFAMAPNGGEDGSGRGAAAIAAVIRTWASGGTCRGTRVDEARSTDRGSAIRGLRQDRALSSAPGSGAAVTDATVLASFVSAVIPMCGRHEGCGLLHRVERADARSFSTKGCVRNRRSWSSRGAEAEV</sequence>
<dbReference type="Proteomes" id="UP000194127">
    <property type="component" value="Unassembled WGS sequence"/>
</dbReference>
<dbReference type="EMBL" id="KZ110592">
    <property type="protein sequence ID" value="OSX66428.1"/>
    <property type="molecule type" value="Genomic_DNA"/>
</dbReference>
<protein>
    <submittedName>
        <fullName evidence="1">Uncharacterized protein</fullName>
    </submittedName>
</protein>
<name>A0A1X6NCS5_9APHY</name>
<dbReference type="RefSeq" id="XP_024343222.1">
    <property type="nucleotide sequence ID" value="XM_024476793.1"/>
</dbReference>
<dbReference type="GeneID" id="36321744"/>
<dbReference type="AlphaFoldDB" id="A0A1X6NCS5"/>
<keyword evidence="2" id="KW-1185">Reference proteome</keyword>
<evidence type="ECO:0000313" key="1">
    <source>
        <dbReference type="EMBL" id="OSX66428.1"/>
    </source>
</evidence>
<organism evidence="1 2">
    <name type="scientific">Postia placenta MAD-698-R-SB12</name>
    <dbReference type="NCBI Taxonomy" id="670580"/>
    <lineage>
        <taxon>Eukaryota</taxon>
        <taxon>Fungi</taxon>
        <taxon>Dikarya</taxon>
        <taxon>Basidiomycota</taxon>
        <taxon>Agaricomycotina</taxon>
        <taxon>Agaricomycetes</taxon>
        <taxon>Polyporales</taxon>
        <taxon>Adustoporiaceae</taxon>
        <taxon>Rhodonia</taxon>
    </lineage>
</organism>
<proteinExistence type="predicted"/>